<protein>
    <submittedName>
        <fullName evidence="1">Cof-type HAD-IIB family hydrolase</fullName>
    </submittedName>
</protein>
<dbReference type="InterPro" id="IPR036412">
    <property type="entry name" value="HAD-like_sf"/>
</dbReference>
<dbReference type="PROSITE" id="PS01229">
    <property type="entry name" value="COF_2"/>
    <property type="match status" value="1"/>
</dbReference>
<dbReference type="SFLD" id="SFLDG01140">
    <property type="entry name" value="C2.B:_Phosphomannomutase_and_P"/>
    <property type="match status" value="1"/>
</dbReference>
<accession>A0A9D1XPL9</accession>
<evidence type="ECO:0000313" key="2">
    <source>
        <dbReference type="Proteomes" id="UP000823847"/>
    </source>
</evidence>
<evidence type="ECO:0000313" key="1">
    <source>
        <dbReference type="EMBL" id="HIX85447.1"/>
    </source>
</evidence>
<dbReference type="SFLD" id="SFLDS00003">
    <property type="entry name" value="Haloacid_Dehalogenase"/>
    <property type="match status" value="1"/>
</dbReference>
<dbReference type="Pfam" id="PF08282">
    <property type="entry name" value="Hydrolase_3"/>
    <property type="match status" value="1"/>
</dbReference>
<dbReference type="NCBIfam" id="TIGR01484">
    <property type="entry name" value="HAD-SF-IIB"/>
    <property type="match status" value="1"/>
</dbReference>
<dbReference type="PANTHER" id="PTHR10000:SF25">
    <property type="entry name" value="PHOSPHATASE YKRA-RELATED"/>
    <property type="match status" value="1"/>
</dbReference>
<sequence length="258" mass="28467">MVKAIFFDIDGTLVSFKTHRLPESTVWALDRLREKGVRLFIASGRQYQSINNLGTQTFDGYVTLNGGYCLAGKSEVIYRHSIPPEDIEALIRYQEDEEAFPCAMVEEDGIYQNYVDDSVRQLYGMLNFPQPPLRPLRGNGGKAVYQLIAFFSPGQEKRIMSVLPHCEATRWNPLFADVIPAGSSKAVGIDKMLAYFGISLADTMAFGDGGNDVSMLRHVGIGVAMGNAGDEARRAADYVTTSVDEDGILNALRHFGVI</sequence>
<dbReference type="InterPro" id="IPR000150">
    <property type="entry name" value="Cof"/>
</dbReference>
<dbReference type="NCBIfam" id="TIGR00099">
    <property type="entry name" value="Cof-subfamily"/>
    <property type="match status" value="1"/>
</dbReference>
<dbReference type="EMBL" id="DXEN01000013">
    <property type="protein sequence ID" value="HIX85447.1"/>
    <property type="molecule type" value="Genomic_DNA"/>
</dbReference>
<dbReference type="InterPro" id="IPR006379">
    <property type="entry name" value="HAD-SF_hydro_IIB"/>
</dbReference>
<reference evidence="1" key="2">
    <citation type="submission" date="2021-04" db="EMBL/GenBank/DDBJ databases">
        <authorList>
            <person name="Gilroy R."/>
        </authorList>
    </citation>
    <scope>NUCLEOTIDE SEQUENCE</scope>
    <source>
        <strain evidence="1">ChiHecec2B26-12326</strain>
    </source>
</reference>
<comment type="caution">
    <text evidence="1">The sequence shown here is derived from an EMBL/GenBank/DDBJ whole genome shotgun (WGS) entry which is preliminary data.</text>
</comment>
<dbReference type="GO" id="GO:0016791">
    <property type="term" value="F:phosphatase activity"/>
    <property type="evidence" value="ECO:0007669"/>
    <property type="project" value="TreeGrafter"/>
</dbReference>
<name>A0A9D1XPL9_9BACT</name>
<dbReference type="Gene3D" id="3.40.50.1000">
    <property type="entry name" value="HAD superfamily/HAD-like"/>
    <property type="match status" value="1"/>
</dbReference>
<dbReference type="PRINTS" id="PR00119">
    <property type="entry name" value="CATATPASE"/>
</dbReference>
<dbReference type="PANTHER" id="PTHR10000">
    <property type="entry name" value="PHOSPHOSERINE PHOSPHATASE"/>
    <property type="match status" value="1"/>
</dbReference>
<dbReference type="PROSITE" id="PS01228">
    <property type="entry name" value="COF_1"/>
    <property type="match status" value="1"/>
</dbReference>
<dbReference type="SFLD" id="SFLDG01144">
    <property type="entry name" value="C2.B.4:_PGP_Like"/>
    <property type="match status" value="1"/>
</dbReference>
<reference evidence="1" key="1">
    <citation type="journal article" date="2021" name="PeerJ">
        <title>Extensive microbial diversity within the chicken gut microbiome revealed by metagenomics and culture.</title>
        <authorList>
            <person name="Gilroy R."/>
            <person name="Ravi A."/>
            <person name="Getino M."/>
            <person name="Pursley I."/>
            <person name="Horton D.L."/>
            <person name="Alikhan N.F."/>
            <person name="Baker D."/>
            <person name="Gharbi K."/>
            <person name="Hall N."/>
            <person name="Watson M."/>
            <person name="Adriaenssens E.M."/>
            <person name="Foster-Nyarko E."/>
            <person name="Jarju S."/>
            <person name="Secka A."/>
            <person name="Antonio M."/>
            <person name="Oren A."/>
            <person name="Chaudhuri R.R."/>
            <person name="La Ragione R."/>
            <person name="Hildebrand F."/>
            <person name="Pallen M.J."/>
        </authorList>
    </citation>
    <scope>NUCLEOTIDE SEQUENCE</scope>
    <source>
        <strain evidence="1">ChiHecec2B26-12326</strain>
    </source>
</reference>
<keyword evidence="1" id="KW-0378">Hydrolase</keyword>
<gene>
    <name evidence="1" type="ORF">H9848_02405</name>
</gene>
<dbReference type="SUPFAM" id="SSF56784">
    <property type="entry name" value="HAD-like"/>
    <property type="match status" value="1"/>
</dbReference>
<dbReference type="InterPro" id="IPR023214">
    <property type="entry name" value="HAD_sf"/>
</dbReference>
<dbReference type="Proteomes" id="UP000823847">
    <property type="component" value="Unassembled WGS sequence"/>
</dbReference>
<organism evidence="1 2">
    <name type="scientific">Candidatus Parabacteroides intestinigallinarum</name>
    <dbReference type="NCBI Taxonomy" id="2838722"/>
    <lineage>
        <taxon>Bacteria</taxon>
        <taxon>Pseudomonadati</taxon>
        <taxon>Bacteroidota</taxon>
        <taxon>Bacteroidia</taxon>
        <taxon>Bacteroidales</taxon>
        <taxon>Tannerellaceae</taxon>
        <taxon>Parabacteroides</taxon>
    </lineage>
</organism>
<dbReference type="AlphaFoldDB" id="A0A9D1XPL9"/>
<dbReference type="GO" id="GO:0005829">
    <property type="term" value="C:cytosol"/>
    <property type="evidence" value="ECO:0007669"/>
    <property type="project" value="TreeGrafter"/>
</dbReference>
<dbReference type="Gene3D" id="3.30.1240.10">
    <property type="match status" value="1"/>
</dbReference>
<proteinExistence type="predicted"/>
<dbReference type="GO" id="GO:0000287">
    <property type="term" value="F:magnesium ion binding"/>
    <property type="evidence" value="ECO:0007669"/>
    <property type="project" value="TreeGrafter"/>
</dbReference>